<dbReference type="RefSeq" id="WP_256709547.1">
    <property type="nucleotide sequence ID" value="NZ_CP101914.1"/>
</dbReference>
<dbReference type="EMBL" id="CP101914">
    <property type="protein sequence ID" value="UUI04645.1"/>
    <property type="molecule type" value="Genomic_DNA"/>
</dbReference>
<evidence type="ECO:0000313" key="4">
    <source>
        <dbReference type="Proteomes" id="UP001059773"/>
    </source>
</evidence>
<gene>
    <name evidence="3" type="ORF">NP439_08330</name>
</gene>
<evidence type="ECO:0000256" key="1">
    <source>
        <dbReference type="SAM" id="MobiDB-lite"/>
    </source>
</evidence>
<keyword evidence="4" id="KW-1185">Reference proteome</keyword>
<name>A0ABY5JXX5_9BACI</name>
<dbReference type="PROSITE" id="PS51257">
    <property type="entry name" value="PROKAR_LIPOPROTEIN"/>
    <property type="match status" value="1"/>
</dbReference>
<accession>A0ABY5JXX5</accession>
<sequence>MKSRFFRFMVMAITIVLLLAACNNDDEEVEEPAPEPDEQTEEIPELEEEEAEEVLQTYEETYQNVTENAEEDGEVTGFDSLEELQQEFLTIMSKELAEDITDTYFEENEEGSIYINTSEEPAWFDEEETYELEKVEDGLYEVEQEQMDHMLLVTYSILWDEEKWIVSDAATEEIPVEEDNASDNEAEADSDTDQSGQQDSTDNQSGDEGTNESTNEETADETNGETSPENDTNDREEIEGDQASPDSEVNDNTDQDEADSGSTEADTSDDTDSDNSEDNQNSESVENEKENGEQPVGEIDESAAESIVKAYLDMDNEGLHYVTDHQDENGNFVVQVYSIVGQGESSQTSTYGWFIVNKDTGEVEPMG</sequence>
<feature type="compositionally biased region" description="Acidic residues" evidence="1">
    <location>
        <begin position="266"/>
        <end position="277"/>
    </location>
</feature>
<dbReference type="Proteomes" id="UP001059773">
    <property type="component" value="Chromosome"/>
</dbReference>
<feature type="compositionally biased region" description="Acidic residues" evidence="1">
    <location>
        <begin position="170"/>
        <end position="192"/>
    </location>
</feature>
<evidence type="ECO:0000313" key="3">
    <source>
        <dbReference type="EMBL" id="UUI04645.1"/>
    </source>
</evidence>
<feature type="signal peptide" evidence="2">
    <location>
        <begin position="1"/>
        <end position="20"/>
    </location>
</feature>
<keyword evidence="2" id="KW-0732">Signal</keyword>
<feature type="chain" id="PRO_5046054159" evidence="2">
    <location>
        <begin position="21"/>
        <end position="367"/>
    </location>
</feature>
<feature type="compositionally biased region" description="Acidic residues" evidence="1">
    <location>
        <begin position="248"/>
        <end position="259"/>
    </location>
</feature>
<feature type="region of interest" description="Disordered" evidence="1">
    <location>
        <begin position="170"/>
        <end position="304"/>
    </location>
</feature>
<evidence type="ECO:0000256" key="2">
    <source>
        <dbReference type="SAM" id="SignalP"/>
    </source>
</evidence>
<feature type="compositionally biased region" description="Acidic residues" evidence="1">
    <location>
        <begin position="214"/>
        <end position="223"/>
    </location>
</feature>
<proteinExistence type="predicted"/>
<organism evidence="3 4">
    <name type="scientific">Oceanobacillus jeddahense</name>
    <dbReference type="NCBI Taxonomy" id="1462527"/>
    <lineage>
        <taxon>Bacteria</taxon>
        <taxon>Bacillati</taxon>
        <taxon>Bacillota</taxon>
        <taxon>Bacilli</taxon>
        <taxon>Bacillales</taxon>
        <taxon>Bacillaceae</taxon>
        <taxon>Oceanobacillus</taxon>
    </lineage>
</organism>
<reference evidence="3" key="1">
    <citation type="submission" date="2022-07" db="EMBL/GenBank/DDBJ databases">
        <title>FELIX.</title>
        <authorList>
            <person name="Wan K.H."/>
            <person name="Park S."/>
            <person name="Lawrence Q."/>
            <person name="Eichenberger J.P."/>
            <person name="Booth B.W."/>
            <person name="Piaggio A.J."/>
            <person name="Chandler J.C."/>
            <person name="Franklin A.B."/>
            <person name="Celniker S.E."/>
        </authorList>
    </citation>
    <scope>NUCLEOTIDE SEQUENCE</scope>
    <source>
        <strain evidence="3">QA-1986 374</strain>
    </source>
</reference>
<protein>
    <submittedName>
        <fullName evidence="3">Uncharacterized protein</fullName>
    </submittedName>
</protein>
<feature type="compositionally biased region" description="Low complexity" evidence="1">
    <location>
        <begin position="193"/>
        <end position="207"/>
    </location>
</feature>
<feature type="region of interest" description="Disordered" evidence="1">
    <location>
        <begin position="26"/>
        <end position="52"/>
    </location>
</feature>